<keyword evidence="5" id="KW-0812">Transmembrane</keyword>
<dbReference type="InterPro" id="IPR051906">
    <property type="entry name" value="TolC-like"/>
</dbReference>
<dbReference type="EMBL" id="JBHSGP010000014">
    <property type="protein sequence ID" value="MFC4722788.1"/>
    <property type="molecule type" value="Genomic_DNA"/>
</dbReference>
<evidence type="ECO:0000256" key="9">
    <source>
        <dbReference type="SAM" id="SignalP"/>
    </source>
</evidence>
<dbReference type="InterPro" id="IPR003423">
    <property type="entry name" value="OMP_efflux"/>
</dbReference>
<evidence type="ECO:0000256" key="1">
    <source>
        <dbReference type="ARBA" id="ARBA00004442"/>
    </source>
</evidence>
<keyword evidence="7" id="KW-0998">Cell outer membrane</keyword>
<name>A0ABV9N7C2_9FLAO</name>
<feature type="signal peptide" evidence="9">
    <location>
        <begin position="1"/>
        <end position="20"/>
    </location>
</feature>
<protein>
    <submittedName>
        <fullName evidence="10">TolC family protein</fullName>
    </submittedName>
</protein>
<evidence type="ECO:0000256" key="2">
    <source>
        <dbReference type="ARBA" id="ARBA00007613"/>
    </source>
</evidence>
<evidence type="ECO:0000256" key="8">
    <source>
        <dbReference type="SAM" id="Coils"/>
    </source>
</evidence>
<accession>A0ABV9N7C2</accession>
<dbReference type="Pfam" id="PF02321">
    <property type="entry name" value="OEP"/>
    <property type="match status" value="2"/>
</dbReference>
<evidence type="ECO:0000256" key="5">
    <source>
        <dbReference type="ARBA" id="ARBA00022692"/>
    </source>
</evidence>
<comment type="similarity">
    <text evidence="2">Belongs to the outer membrane factor (OMF) (TC 1.B.17) family.</text>
</comment>
<evidence type="ECO:0000256" key="4">
    <source>
        <dbReference type="ARBA" id="ARBA00022452"/>
    </source>
</evidence>
<dbReference type="Proteomes" id="UP001595953">
    <property type="component" value="Unassembled WGS sequence"/>
</dbReference>
<comment type="subcellular location">
    <subcellularLocation>
        <location evidence="1">Cell outer membrane</location>
    </subcellularLocation>
</comment>
<feature type="chain" id="PRO_5045102421" evidence="9">
    <location>
        <begin position="21"/>
        <end position="472"/>
    </location>
</feature>
<evidence type="ECO:0000256" key="6">
    <source>
        <dbReference type="ARBA" id="ARBA00023136"/>
    </source>
</evidence>
<comment type="caution">
    <text evidence="10">The sequence shown here is derived from an EMBL/GenBank/DDBJ whole genome shotgun (WGS) entry which is preliminary data.</text>
</comment>
<dbReference type="SUPFAM" id="SSF56954">
    <property type="entry name" value="Outer membrane efflux proteins (OEP)"/>
    <property type="match status" value="1"/>
</dbReference>
<keyword evidence="3" id="KW-0813">Transport</keyword>
<dbReference type="PANTHER" id="PTHR30026:SF20">
    <property type="entry name" value="OUTER MEMBRANE PROTEIN TOLC"/>
    <property type="match status" value="1"/>
</dbReference>
<evidence type="ECO:0000313" key="11">
    <source>
        <dbReference type="Proteomes" id="UP001595953"/>
    </source>
</evidence>
<organism evidence="10 11">
    <name type="scientific">Geojedonia litorea</name>
    <dbReference type="NCBI Taxonomy" id="1268269"/>
    <lineage>
        <taxon>Bacteria</taxon>
        <taxon>Pseudomonadati</taxon>
        <taxon>Bacteroidota</taxon>
        <taxon>Flavobacteriia</taxon>
        <taxon>Flavobacteriales</taxon>
        <taxon>Flavobacteriaceae</taxon>
        <taxon>Geojedonia</taxon>
    </lineage>
</organism>
<gene>
    <name evidence="10" type="ORF">ACFO5O_10675</name>
</gene>
<dbReference type="RefSeq" id="WP_387963595.1">
    <property type="nucleotide sequence ID" value="NZ_JBHSGP010000014.1"/>
</dbReference>
<keyword evidence="8" id="KW-0175">Coiled coil</keyword>
<keyword evidence="11" id="KW-1185">Reference proteome</keyword>
<reference evidence="11" key="1">
    <citation type="journal article" date="2019" name="Int. J. Syst. Evol. Microbiol.">
        <title>The Global Catalogue of Microorganisms (GCM) 10K type strain sequencing project: providing services to taxonomists for standard genome sequencing and annotation.</title>
        <authorList>
            <consortium name="The Broad Institute Genomics Platform"/>
            <consortium name="The Broad Institute Genome Sequencing Center for Infectious Disease"/>
            <person name="Wu L."/>
            <person name="Ma J."/>
        </authorList>
    </citation>
    <scope>NUCLEOTIDE SEQUENCE [LARGE SCALE GENOMIC DNA]</scope>
    <source>
        <strain evidence="11">CCUG 63682</strain>
    </source>
</reference>
<dbReference type="PANTHER" id="PTHR30026">
    <property type="entry name" value="OUTER MEMBRANE PROTEIN TOLC"/>
    <property type="match status" value="1"/>
</dbReference>
<evidence type="ECO:0000256" key="7">
    <source>
        <dbReference type="ARBA" id="ARBA00023237"/>
    </source>
</evidence>
<keyword evidence="9" id="KW-0732">Signal</keyword>
<dbReference type="Gene3D" id="1.20.1600.10">
    <property type="entry name" value="Outer membrane efflux proteins (OEP)"/>
    <property type="match status" value="1"/>
</dbReference>
<evidence type="ECO:0000313" key="10">
    <source>
        <dbReference type="EMBL" id="MFC4722788.1"/>
    </source>
</evidence>
<sequence>MCHKFIFSILVILNTTLALGQAENKATVSLQDCIEIALNNNLDLKSSTLRTESADINFRQSKNALLPSLNGNYNIGKSTGRSIDPFTNSYINEELTFSNAGLSLDAVVFNGFRLINSWKQQKFNLLASEMEQEEARQNLILNVTLTYLQVMNTRDLLNLAENRIESTEKQLERLKTLYDAEMGNPAEYRDFQGQMANDKANLMAAKNNYQDAKLNLKQLLNTKIDLEIATLDMPLEFNVYSESFEQVYDLAVKNLARVKADEYRLNAAHKGVAVARSQYVPQVSFFANLGTNYSSAAKVFNQGGTIIEDTGDFVTVNGQDYSVFTEKNLFTPEDISYRDQFDNNLNTVVGLAVSIPVFNGFRAKNNVALEKIKEDQASVELDRTKLELHTIIEQTYNDMITAYERFKVLEEQVVAYQESLRINEIRFNNGANTSVDYIISKNNHENAQISLNNVKYEYILRVKLLEYYKGNI</sequence>
<keyword evidence="4" id="KW-1134">Transmembrane beta strand</keyword>
<evidence type="ECO:0000256" key="3">
    <source>
        <dbReference type="ARBA" id="ARBA00022448"/>
    </source>
</evidence>
<feature type="coiled-coil region" evidence="8">
    <location>
        <begin position="150"/>
        <end position="229"/>
    </location>
</feature>
<keyword evidence="6" id="KW-0472">Membrane</keyword>
<proteinExistence type="inferred from homology"/>